<feature type="region of interest" description="Disordered" evidence="1">
    <location>
        <begin position="1"/>
        <end position="51"/>
    </location>
</feature>
<comment type="caution">
    <text evidence="2">The sequence shown here is derived from an EMBL/GenBank/DDBJ whole genome shotgun (WGS) entry which is preliminary data.</text>
</comment>
<feature type="region of interest" description="Disordered" evidence="1">
    <location>
        <begin position="126"/>
        <end position="165"/>
    </location>
</feature>
<protein>
    <submittedName>
        <fullName evidence="2">Uncharacterized protein</fullName>
    </submittedName>
</protein>
<feature type="compositionally biased region" description="Basic and acidic residues" evidence="1">
    <location>
        <begin position="20"/>
        <end position="30"/>
    </location>
</feature>
<dbReference type="Proteomes" id="UP000736335">
    <property type="component" value="Unassembled WGS sequence"/>
</dbReference>
<name>A0A9P6HE25_9AGAM</name>
<reference evidence="2" key="1">
    <citation type="journal article" date="2020" name="Nat. Commun.">
        <title>Large-scale genome sequencing of mycorrhizal fungi provides insights into the early evolution of symbiotic traits.</title>
        <authorList>
            <person name="Miyauchi S."/>
            <person name="Kiss E."/>
            <person name="Kuo A."/>
            <person name="Drula E."/>
            <person name="Kohler A."/>
            <person name="Sanchez-Garcia M."/>
            <person name="Morin E."/>
            <person name="Andreopoulos B."/>
            <person name="Barry K.W."/>
            <person name="Bonito G."/>
            <person name="Buee M."/>
            <person name="Carver A."/>
            <person name="Chen C."/>
            <person name="Cichocki N."/>
            <person name="Clum A."/>
            <person name="Culley D."/>
            <person name="Crous P.W."/>
            <person name="Fauchery L."/>
            <person name="Girlanda M."/>
            <person name="Hayes R.D."/>
            <person name="Keri Z."/>
            <person name="LaButti K."/>
            <person name="Lipzen A."/>
            <person name="Lombard V."/>
            <person name="Magnuson J."/>
            <person name="Maillard F."/>
            <person name="Murat C."/>
            <person name="Nolan M."/>
            <person name="Ohm R.A."/>
            <person name="Pangilinan J."/>
            <person name="Pereira M.F."/>
            <person name="Perotto S."/>
            <person name="Peter M."/>
            <person name="Pfister S."/>
            <person name="Riley R."/>
            <person name="Sitrit Y."/>
            <person name="Stielow J.B."/>
            <person name="Szollosi G."/>
            <person name="Zifcakova L."/>
            <person name="Stursova M."/>
            <person name="Spatafora J.W."/>
            <person name="Tedersoo L."/>
            <person name="Vaario L.M."/>
            <person name="Yamada A."/>
            <person name="Yan M."/>
            <person name="Wang P."/>
            <person name="Xu J."/>
            <person name="Bruns T."/>
            <person name="Baldrian P."/>
            <person name="Vilgalys R."/>
            <person name="Dunand C."/>
            <person name="Henrissat B."/>
            <person name="Grigoriev I.V."/>
            <person name="Hibbett D."/>
            <person name="Nagy L.G."/>
            <person name="Martin F.M."/>
        </authorList>
    </citation>
    <scope>NUCLEOTIDE SEQUENCE</scope>
    <source>
        <strain evidence="2">UH-Tt-Lm1</strain>
    </source>
</reference>
<keyword evidence="3" id="KW-1185">Reference proteome</keyword>
<accession>A0A9P6HE25</accession>
<gene>
    <name evidence="2" type="ORF">BJ322DRAFT_1099973</name>
</gene>
<evidence type="ECO:0000313" key="2">
    <source>
        <dbReference type="EMBL" id="KAF9784936.1"/>
    </source>
</evidence>
<reference evidence="2" key="2">
    <citation type="submission" date="2020-11" db="EMBL/GenBank/DDBJ databases">
        <authorList>
            <consortium name="DOE Joint Genome Institute"/>
            <person name="Kuo A."/>
            <person name="Miyauchi S."/>
            <person name="Kiss E."/>
            <person name="Drula E."/>
            <person name="Kohler A."/>
            <person name="Sanchez-Garcia M."/>
            <person name="Andreopoulos B."/>
            <person name="Barry K.W."/>
            <person name="Bonito G."/>
            <person name="Buee M."/>
            <person name="Carver A."/>
            <person name="Chen C."/>
            <person name="Cichocki N."/>
            <person name="Clum A."/>
            <person name="Culley D."/>
            <person name="Crous P.W."/>
            <person name="Fauchery L."/>
            <person name="Girlanda M."/>
            <person name="Hayes R."/>
            <person name="Keri Z."/>
            <person name="Labutti K."/>
            <person name="Lipzen A."/>
            <person name="Lombard V."/>
            <person name="Magnuson J."/>
            <person name="Maillard F."/>
            <person name="Morin E."/>
            <person name="Murat C."/>
            <person name="Nolan M."/>
            <person name="Ohm R."/>
            <person name="Pangilinan J."/>
            <person name="Pereira M."/>
            <person name="Perotto S."/>
            <person name="Peter M."/>
            <person name="Riley R."/>
            <person name="Sitrit Y."/>
            <person name="Stielow B."/>
            <person name="Szollosi G."/>
            <person name="Zifcakova L."/>
            <person name="Stursova M."/>
            <person name="Spatafora J.W."/>
            <person name="Tedersoo L."/>
            <person name="Vaario L.-M."/>
            <person name="Yamada A."/>
            <person name="Yan M."/>
            <person name="Wang P."/>
            <person name="Xu J."/>
            <person name="Bruns T."/>
            <person name="Baldrian P."/>
            <person name="Vilgalys R."/>
            <person name="Henrissat B."/>
            <person name="Grigoriev I.V."/>
            <person name="Hibbett D."/>
            <person name="Nagy L.G."/>
            <person name="Martin F.M."/>
        </authorList>
    </citation>
    <scope>NUCLEOTIDE SEQUENCE</scope>
    <source>
        <strain evidence="2">UH-Tt-Lm1</strain>
    </source>
</reference>
<sequence>MGFFKRLLSAGSKKNKKKSSAKEEARDLRRYHSQTLPTLSESESEAAANRLLRTASSRLGAMRYSTGDEPLPSLPNRSSALEICHTPEPQREPTPPPRMTYVVKVHERTVISRTEFPNAIPCLITPTKERPRSVPLPTTDPDASDTESTGPSKTKRPTITPRDQNRLMRLRQDPSVVSLLNMYDSNGQLDNKAFSNTPARNDLSDEEEVYAVGRPQHQRRGSTLRQLMGKPEPDIQPNCSRSEGEVSWAERFLQYVS</sequence>
<organism evidence="2 3">
    <name type="scientific">Thelephora terrestris</name>
    <dbReference type="NCBI Taxonomy" id="56493"/>
    <lineage>
        <taxon>Eukaryota</taxon>
        <taxon>Fungi</taxon>
        <taxon>Dikarya</taxon>
        <taxon>Basidiomycota</taxon>
        <taxon>Agaricomycotina</taxon>
        <taxon>Agaricomycetes</taxon>
        <taxon>Thelephorales</taxon>
        <taxon>Thelephoraceae</taxon>
        <taxon>Thelephora</taxon>
    </lineage>
</organism>
<proteinExistence type="predicted"/>
<dbReference type="AlphaFoldDB" id="A0A9P6HE25"/>
<evidence type="ECO:0000313" key="3">
    <source>
        <dbReference type="Proteomes" id="UP000736335"/>
    </source>
</evidence>
<dbReference type="OrthoDB" id="3168838at2759"/>
<dbReference type="EMBL" id="WIUZ02000007">
    <property type="protein sequence ID" value="KAF9784936.1"/>
    <property type="molecule type" value="Genomic_DNA"/>
</dbReference>
<evidence type="ECO:0000256" key="1">
    <source>
        <dbReference type="SAM" id="MobiDB-lite"/>
    </source>
</evidence>